<proteinExistence type="predicted"/>
<organism evidence="2 4">
    <name type="scientific">Shewanella psychromarinicola</name>
    <dbReference type="NCBI Taxonomy" id="2487742"/>
    <lineage>
        <taxon>Bacteria</taxon>
        <taxon>Pseudomonadati</taxon>
        <taxon>Pseudomonadota</taxon>
        <taxon>Gammaproteobacteria</taxon>
        <taxon>Alteromonadales</taxon>
        <taxon>Shewanellaceae</taxon>
        <taxon>Shewanella</taxon>
    </lineage>
</organism>
<dbReference type="Gene3D" id="3.40.50.10610">
    <property type="entry name" value="ABC-type transport auxiliary lipoprotein component"/>
    <property type="match status" value="1"/>
</dbReference>
<dbReference type="SUPFAM" id="SSF48452">
    <property type="entry name" value="TPR-like"/>
    <property type="match status" value="1"/>
</dbReference>
<dbReference type="Proteomes" id="UP000278855">
    <property type="component" value="Unassembled WGS sequence"/>
</dbReference>
<sequence>MKKGLFAATVACAILSGCVSIEKTINDSMKTLTNAFSTPQIPVSELKPARESSAKNMKRIAVIHDQRRPTGGSILETNLTNIKLNNSPYFTLVERSQIDAIVKEQKLNDGILTNSATRIKLGKLTGADTLINAGYSTTVDSSRYSEKRSECTEKGDNWYKCKKSRKYTVSCTKKTAVVILEPKAVSVESGQIIFSNHYSEIAESKVCNDSNDAQPTDEELVGRALARVTHELKIDLAPFTLTTDVDLMDDDNSDMPDDAEKMFDMGIEFTQEGMYKNACQMFAKAQTKYSSSIAITYNNAVCAEFLADVEMADAFYSKATTMTDEIDELKLVMEGETRIKQRLIDTEVLNKIITERL</sequence>
<dbReference type="InterPro" id="IPR011990">
    <property type="entry name" value="TPR-like_helical_dom_sf"/>
</dbReference>
<reference evidence="4" key="2">
    <citation type="submission" date="2018-11" db="EMBL/GenBank/DDBJ databases">
        <title>Shewanella sp. R106.</title>
        <authorList>
            <person name="Hwang Y.J."/>
            <person name="Hwang C.Y."/>
        </authorList>
    </citation>
    <scope>NUCLEOTIDE SEQUENCE [LARGE SCALE GENOMIC DNA]</scope>
    <source>
        <strain evidence="4">R106</strain>
    </source>
</reference>
<dbReference type="KEGG" id="spsr:EGC80_07235"/>
<evidence type="ECO:0000313" key="4">
    <source>
        <dbReference type="Proteomes" id="UP000278855"/>
    </source>
</evidence>
<reference evidence="1 3" key="1">
    <citation type="submission" date="2018-11" db="EMBL/GenBank/DDBJ databases">
        <title>Shewanella sp. M2.</title>
        <authorList>
            <person name="Hwang Y.J."/>
            <person name="Hwang C.Y."/>
        </authorList>
    </citation>
    <scope>NUCLEOTIDE SEQUENCE [LARGE SCALE GENOMIC DNA]</scope>
    <source>
        <strain evidence="1 3">M2</strain>
    </source>
</reference>
<dbReference type="InterPro" id="IPR005534">
    <property type="entry name" value="Curli_assmbl/transp-comp_CsgG"/>
</dbReference>
<dbReference type="Gene3D" id="1.25.40.10">
    <property type="entry name" value="Tetratricopeptide repeat domain"/>
    <property type="match status" value="1"/>
</dbReference>
<name>A0A3N4E961_9GAMM</name>
<gene>
    <name evidence="2" type="ORF">EGC77_09130</name>
    <name evidence="1" type="ORF">EGC80_07235</name>
</gene>
<dbReference type="EMBL" id="CP034073">
    <property type="protein sequence ID" value="AZG34733.1"/>
    <property type="molecule type" value="Genomic_DNA"/>
</dbReference>
<reference evidence="2" key="3">
    <citation type="submission" date="2018-11" db="EMBL/GenBank/DDBJ databases">
        <authorList>
            <person name="Hwang Y.J."/>
            <person name="Hwang C.Y."/>
        </authorList>
    </citation>
    <scope>NUCLEOTIDE SEQUENCE</scope>
    <source>
        <strain evidence="2">R106</strain>
    </source>
</reference>
<dbReference type="RefSeq" id="WP_124012583.1">
    <property type="nucleotide sequence ID" value="NZ_CP034073.1"/>
</dbReference>
<dbReference type="PROSITE" id="PS51257">
    <property type="entry name" value="PROKAR_LIPOPROTEIN"/>
    <property type="match status" value="1"/>
</dbReference>
<accession>A0A3N4E961</accession>
<dbReference type="AlphaFoldDB" id="A0A3N4E961"/>
<dbReference type="OrthoDB" id="6263671at2"/>
<evidence type="ECO:0000313" key="3">
    <source>
        <dbReference type="Proteomes" id="UP000273778"/>
    </source>
</evidence>
<dbReference type="GO" id="GO:0030288">
    <property type="term" value="C:outer membrane-bounded periplasmic space"/>
    <property type="evidence" value="ECO:0007669"/>
    <property type="project" value="InterPro"/>
</dbReference>
<dbReference type="Proteomes" id="UP000273778">
    <property type="component" value="Chromosome"/>
</dbReference>
<evidence type="ECO:0000313" key="2">
    <source>
        <dbReference type="EMBL" id="RPA33477.1"/>
    </source>
</evidence>
<evidence type="ECO:0000313" key="1">
    <source>
        <dbReference type="EMBL" id="AZG34733.1"/>
    </source>
</evidence>
<protein>
    <submittedName>
        <fullName evidence="2">Uncharacterized protein</fullName>
    </submittedName>
</protein>
<dbReference type="EMBL" id="RKKB01000002">
    <property type="protein sequence ID" value="RPA33477.1"/>
    <property type="molecule type" value="Genomic_DNA"/>
</dbReference>
<dbReference type="Pfam" id="PF03783">
    <property type="entry name" value="CsgG"/>
    <property type="match status" value="1"/>
</dbReference>
<keyword evidence="3" id="KW-1185">Reference proteome</keyword>